<dbReference type="Proteomes" id="UP000236394">
    <property type="component" value="Unassembled WGS sequence"/>
</dbReference>
<sequence>MRTPQDIIIKPIITERTSMDAANGRYAFVVAKTATKPEIRQAVEQLFEVKVLSVNTANYDGKTKRVGVHVGTTSAWKKATVKIDIEPKDDSFLVKGGKLSTNSKKYKTSIEDFGFMQ</sequence>
<dbReference type="Pfam" id="PF00276">
    <property type="entry name" value="Ribosomal_L23"/>
    <property type="match status" value="1"/>
</dbReference>
<evidence type="ECO:0000313" key="7">
    <source>
        <dbReference type="EMBL" id="PNH18306.1"/>
    </source>
</evidence>
<dbReference type="GO" id="GO:0006412">
    <property type="term" value="P:translation"/>
    <property type="evidence" value="ECO:0007669"/>
    <property type="project" value="UniProtKB-UniRule"/>
</dbReference>
<keyword evidence="2 6" id="KW-0699">rRNA-binding</keyword>
<evidence type="ECO:0000256" key="6">
    <source>
        <dbReference type="HAMAP-Rule" id="MF_01369"/>
    </source>
</evidence>
<dbReference type="OMA" id="DHRAAKP"/>
<keyword evidence="5 6" id="KW-0687">Ribonucleoprotein</keyword>
<dbReference type="GO" id="GO:0019843">
    <property type="term" value="F:rRNA binding"/>
    <property type="evidence" value="ECO:0007669"/>
    <property type="project" value="UniProtKB-UniRule"/>
</dbReference>
<dbReference type="GO" id="GO:0005840">
    <property type="term" value="C:ribosome"/>
    <property type="evidence" value="ECO:0007669"/>
    <property type="project" value="UniProtKB-KW"/>
</dbReference>
<evidence type="ECO:0000256" key="3">
    <source>
        <dbReference type="ARBA" id="ARBA00022884"/>
    </source>
</evidence>
<dbReference type="GO" id="GO:1990904">
    <property type="term" value="C:ribonucleoprotein complex"/>
    <property type="evidence" value="ECO:0007669"/>
    <property type="project" value="UniProtKB-KW"/>
</dbReference>
<organism evidence="7 8">
    <name type="scientific">Mageeibacillus indolicus</name>
    <dbReference type="NCBI Taxonomy" id="884684"/>
    <lineage>
        <taxon>Bacteria</taxon>
        <taxon>Bacillati</taxon>
        <taxon>Bacillota</taxon>
        <taxon>Clostridia</taxon>
        <taxon>Eubacteriales</taxon>
        <taxon>Oscillospiraceae</taxon>
        <taxon>Mageeibacillus</taxon>
    </lineage>
</organism>
<dbReference type="Gene3D" id="3.30.70.330">
    <property type="match status" value="1"/>
</dbReference>
<gene>
    <name evidence="6" type="primary">rplW</name>
    <name evidence="7" type="ORF">B7R76_05540</name>
</gene>
<evidence type="ECO:0000256" key="4">
    <source>
        <dbReference type="ARBA" id="ARBA00022980"/>
    </source>
</evidence>
<name>A0A2J8B0M1_9FIRM</name>
<comment type="function">
    <text evidence="6">One of the early assembly proteins it binds 23S rRNA. One of the proteins that surrounds the polypeptide exit tunnel on the outside of the ribosome. Forms the main docking site for trigger factor binding to the ribosome.</text>
</comment>
<comment type="caution">
    <text evidence="7">The sequence shown here is derived from an EMBL/GenBank/DDBJ whole genome shotgun (WGS) entry which is preliminary data.</text>
</comment>
<proteinExistence type="inferred from homology"/>
<dbReference type="NCBIfam" id="NF004363">
    <property type="entry name" value="PRK05738.2-4"/>
    <property type="match status" value="1"/>
</dbReference>
<dbReference type="InterPro" id="IPR012677">
    <property type="entry name" value="Nucleotide-bd_a/b_plait_sf"/>
</dbReference>
<dbReference type="EMBL" id="NBZD01000003">
    <property type="protein sequence ID" value="PNH18306.1"/>
    <property type="molecule type" value="Genomic_DNA"/>
</dbReference>
<evidence type="ECO:0000256" key="5">
    <source>
        <dbReference type="ARBA" id="ARBA00023274"/>
    </source>
</evidence>
<reference evidence="8" key="1">
    <citation type="submission" date="2017-04" db="EMBL/GenBank/DDBJ databases">
        <authorList>
            <person name="Bumgarner R.E."/>
            <person name="Fredricks D.N."/>
            <person name="Srinivasan S."/>
        </authorList>
    </citation>
    <scope>NUCLEOTIDE SEQUENCE [LARGE SCALE GENOMIC DNA]</scope>
    <source>
        <strain evidence="8">KA00405</strain>
    </source>
</reference>
<accession>A0A2J8B0M1</accession>
<dbReference type="HAMAP" id="MF_01369_B">
    <property type="entry name" value="Ribosomal_uL23_B"/>
    <property type="match status" value="1"/>
</dbReference>
<protein>
    <recommendedName>
        <fullName evidence="6">Large ribosomal subunit protein uL23</fullName>
    </recommendedName>
</protein>
<evidence type="ECO:0000256" key="2">
    <source>
        <dbReference type="ARBA" id="ARBA00022730"/>
    </source>
</evidence>
<dbReference type="AlphaFoldDB" id="A0A2J8B0M1"/>
<dbReference type="RefSeq" id="WP_012992831.1">
    <property type="nucleotide sequence ID" value="NZ_NBZD01000003.1"/>
</dbReference>
<dbReference type="FunFam" id="3.30.70.330:FF:000001">
    <property type="entry name" value="50S ribosomal protein L23"/>
    <property type="match status" value="1"/>
</dbReference>
<dbReference type="GO" id="GO:0003735">
    <property type="term" value="F:structural constituent of ribosome"/>
    <property type="evidence" value="ECO:0007669"/>
    <property type="project" value="InterPro"/>
</dbReference>
<dbReference type="InterPro" id="IPR013025">
    <property type="entry name" value="Ribosomal_uL23-like"/>
</dbReference>
<dbReference type="InterPro" id="IPR012678">
    <property type="entry name" value="Ribosomal_uL23/eL15/eS24_sf"/>
</dbReference>
<comment type="subunit">
    <text evidence="6">Part of the 50S ribosomal subunit. Contacts protein L29, and trigger factor when it is bound to the ribosome.</text>
</comment>
<comment type="similarity">
    <text evidence="1 6">Belongs to the universal ribosomal protein uL23 family.</text>
</comment>
<keyword evidence="3 6" id="KW-0694">RNA-binding</keyword>
<evidence type="ECO:0000313" key="8">
    <source>
        <dbReference type="Proteomes" id="UP000236394"/>
    </source>
</evidence>
<evidence type="ECO:0000256" key="1">
    <source>
        <dbReference type="ARBA" id="ARBA00006700"/>
    </source>
</evidence>
<keyword evidence="4 6" id="KW-0689">Ribosomal protein</keyword>
<dbReference type="SUPFAM" id="SSF54189">
    <property type="entry name" value="Ribosomal proteins S24e, L23 and L15e"/>
    <property type="match status" value="1"/>
</dbReference>